<reference evidence="5 6" key="1">
    <citation type="submission" date="2019-09" db="EMBL/GenBank/DDBJ databases">
        <title>Genome sequence of Adhaeribacter sp. M2.</title>
        <authorList>
            <person name="Srinivasan S."/>
        </authorList>
    </citation>
    <scope>NUCLEOTIDE SEQUENCE [LARGE SCALE GENOMIC DNA]</scope>
    <source>
        <strain evidence="5 6">M2</strain>
    </source>
</reference>
<sequence length="540" mass="60578">MHFSVRNLSLFFFLILIAFPAAAQVVKEVSSEVKAVTVFLNRAQVSAEAKTNLPMGTSEIALTNIPAALDQNSIQVQGQGNFTLLSVRFDYDYLRQNTKPRELRQAEDSLTYYQNQVRTLNDQIDIYKKEEGMVLSNQSIGGQKGVVVEDLEDAADFFRNRLFAIRANILKNENRLKRLNEHVARFTNLVNNFNYKDNRSNGRILVTVSSDIPTQAQFKISYVVLNAGWQPAYDLRATNTKNPVTFFYKANVFQNTGVNWKNVQLTLATTNPSIGATKPQLQPWYLDFYAMPKRKLFSRKDATTLSMQADKAAPVVAEEEVALASAQTTADYVQVSESALAVNFELKIPYSVPADGKMQLVEIQQYEVPSTFIYTAVPKLAPEAFLTAQLTGWDELNILPGEANVFLEGTFTGKTFLNPQVTGDTLQVSLGRDKRVVLTREKVKEFKSKSFLGGNRKETRGFLISARNTRDQAIELTLEDQIPVSNNSQIEVELLDDGGGKLDKNTGKVTWQLKLNPNETKKVPLKFSVKYPKNEQVPGL</sequence>
<dbReference type="AlphaFoldDB" id="A0A5N1IVE4"/>
<organism evidence="5 6">
    <name type="scientific">Adhaeribacter soli</name>
    <dbReference type="NCBI Taxonomy" id="2607655"/>
    <lineage>
        <taxon>Bacteria</taxon>
        <taxon>Pseudomonadati</taxon>
        <taxon>Bacteroidota</taxon>
        <taxon>Cytophagia</taxon>
        <taxon>Cytophagales</taxon>
        <taxon>Hymenobacteraceae</taxon>
        <taxon>Adhaeribacter</taxon>
    </lineage>
</organism>
<dbReference type="PANTHER" id="PTHR31005">
    <property type="entry name" value="DUF4139 DOMAIN-CONTAINING PROTEIN"/>
    <property type="match status" value="1"/>
</dbReference>
<dbReference type="InterPro" id="IPR025554">
    <property type="entry name" value="DUF4140"/>
</dbReference>
<feature type="domain" description="DUF4139" evidence="3">
    <location>
        <begin position="219"/>
        <end position="533"/>
    </location>
</feature>
<feature type="chain" id="PRO_5024950131" evidence="2">
    <location>
        <begin position="24"/>
        <end position="540"/>
    </location>
</feature>
<evidence type="ECO:0000313" key="6">
    <source>
        <dbReference type="Proteomes" id="UP000326570"/>
    </source>
</evidence>
<feature type="coiled-coil region" evidence="1">
    <location>
        <begin position="103"/>
        <end position="130"/>
    </location>
</feature>
<evidence type="ECO:0000313" key="5">
    <source>
        <dbReference type="EMBL" id="KAA9333738.1"/>
    </source>
</evidence>
<keyword evidence="2" id="KW-0732">Signal</keyword>
<feature type="domain" description="DUF4140" evidence="4">
    <location>
        <begin position="36"/>
        <end position="132"/>
    </location>
</feature>
<dbReference type="NCBIfam" id="TIGR02231">
    <property type="entry name" value="mucoidy inhibitor MuiA family protein"/>
    <property type="match status" value="1"/>
</dbReference>
<evidence type="ECO:0000259" key="3">
    <source>
        <dbReference type="Pfam" id="PF13598"/>
    </source>
</evidence>
<proteinExistence type="predicted"/>
<dbReference type="PANTHER" id="PTHR31005:SF8">
    <property type="entry name" value="DUF4139 DOMAIN-CONTAINING PROTEIN"/>
    <property type="match status" value="1"/>
</dbReference>
<evidence type="ECO:0000256" key="2">
    <source>
        <dbReference type="SAM" id="SignalP"/>
    </source>
</evidence>
<dbReference type="EMBL" id="VTWT01000005">
    <property type="protein sequence ID" value="KAA9333738.1"/>
    <property type="molecule type" value="Genomic_DNA"/>
</dbReference>
<comment type="caution">
    <text evidence="5">The sequence shown here is derived from an EMBL/GenBank/DDBJ whole genome shotgun (WGS) entry which is preliminary data.</text>
</comment>
<dbReference type="Pfam" id="PF13600">
    <property type="entry name" value="DUF4140"/>
    <property type="match status" value="1"/>
</dbReference>
<keyword evidence="6" id="KW-1185">Reference proteome</keyword>
<evidence type="ECO:0000256" key="1">
    <source>
        <dbReference type="SAM" id="Coils"/>
    </source>
</evidence>
<feature type="signal peptide" evidence="2">
    <location>
        <begin position="1"/>
        <end position="23"/>
    </location>
</feature>
<dbReference type="RefSeq" id="WP_150903904.1">
    <property type="nucleotide sequence ID" value="NZ_VTWT01000005.1"/>
</dbReference>
<dbReference type="InterPro" id="IPR011935">
    <property type="entry name" value="CHP02231"/>
</dbReference>
<accession>A0A5N1IVE4</accession>
<dbReference type="Pfam" id="PF13598">
    <property type="entry name" value="DUF4139"/>
    <property type="match status" value="1"/>
</dbReference>
<keyword evidence="1" id="KW-0175">Coiled coil</keyword>
<evidence type="ECO:0000259" key="4">
    <source>
        <dbReference type="Pfam" id="PF13600"/>
    </source>
</evidence>
<gene>
    <name evidence="5" type="ORF">F0P94_10860</name>
</gene>
<name>A0A5N1IVE4_9BACT</name>
<dbReference type="Proteomes" id="UP000326570">
    <property type="component" value="Unassembled WGS sequence"/>
</dbReference>
<protein>
    <submittedName>
        <fullName evidence="5">DUF4139 domain-containing protein</fullName>
    </submittedName>
</protein>
<dbReference type="InterPro" id="IPR037291">
    <property type="entry name" value="DUF4139"/>
</dbReference>